<reference evidence="1" key="1">
    <citation type="submission" date="2023-04" db="EMBL/GenBank/DDBJ databases">
        <title>Ambrosiozyma monospora NBRC 10751.</title>
        <authorList>
            <person name="Ichikawa N."/>
            <person name="Sato H."/>
            <person name="Tonouchi N."/>
        </authorList>
    </citation>
    <scope>NUCLEOTIDE SEQUENCE</scope>
    <source>
        <strain evidence="1">NBRC 10751</strain>
    </source>
</reference>
<comment type="caution">
    <text evidence="1">The sequence shown here is derived from an EMBL/GenBank/DDBJ whole genome shotgun (WGS) entry which is preliminary data.</text>
</comment>
<accession>A0ACB5U244</accession>
<evidence type="ECO:0000313" key="1">
    <source>
        <dbReference type="EMBL" id="GMF00287.1"/>
    </source>
</evidence>
<protein>
    <submittedName>
        <fullName evidence="1">Unnamed protein product</fullName>
    </submittedName>
</protein>
<dbReference type="Proteomes" id="UP001165064">
    <property type="component" value="Unassembled WGS sequence"/>
</dbReference>
<keyword evidence="2" id="KW-1185">Reference proteome</keyword>
<dbReference type="EMBL" id="BSXS01011344">
    <property type="protein sequence ID" value="GMF00287.1"/>
    <property type="molecule type" value="Genomic_DNA"/>
</dbReference>
<proteinExistence type="predicted"/>
<gene>
    <name evidence="1" type="ORF">Amon02_001096500</name>
</gene>
<sequence length="310" mass="34754">MEQKSTTTVQQQKQKTESTQVSTQGIPRSQSTSSVSIHSLLKNPFRLRSLSSGSLPHNNRAISPSKQLPLEIKENAVAEAEEEDEGDDENKDVQIRDNDSGDSDEGNQKESDDNGLTLEEYREELRRVHTRTDGTPIESSDNNDHQKTHDLEQNSPTQQRSWLISYFWASKNMQPEESKDIIPDSAGANDAEEVQSSAGTHDLVEAQKSNRQEEEHNLLSPSVSIADDPSTLNKKPNLETVNEENSQAELSSEVPTELNIGEQSKQNYVQKVIERKSSWFGWFQQQESATVPETIVEPVQHPKTSTSRTS</sequence>
<evidence type="ECO:0000313" key="2">
    <source>
        <dbReference type="Proteomes" id="UP001165064"/>
    </source>
</evidence>
<organism evidence="1 2">
    <name type="scientific">Ambrosiozyma monospora</name>
    <name type="common">Yeast</name>
    <name type="synonym">Endomycopsis monosporus</name>
    <dbReference type="NCBI Taxonomy" id="43982"/>
    <lineage>
        <taxon>Eukaryota</taxon>
        <taxon>Fungi</taxon>
        <taxon>Dikarya</taxon>
        <taxon>Ascomycota</taxon>
        <taxon>Saccharomycotina</taxon>
        <taxon>Pichiomycetes</taxon>
        <taxon>Pichiales</taxon>
        <taxon>Pichiaceae</taxon>
        <taxon>Ambrosiozyma</taxon>
    </lineage>
</organism>
<name>A0ACB5U244_AMBMO</name>